<protein>
    <submittedName>
        <fullName evidence="10">Branched-chain amino acid ABC transporter permease</fullName>
    </submittedName>
</protein>
<proteinExistence type="inferred from homology"/>
<dbReference type="GO" id="GO:0022857">
    <property type="term" value="F:transmembrane transporter activity"/>
    <property type="evidence" value="ECO:0007669"/>
    <property type="project" value="InterPro"/>
</dbReference>
<evidence type="ECO:0000256" key="6">
    <source>
        <dbReference type="ARBA" id="ARBA00022989"/>
    </source>
</evidence>
<gene>
    <name evidence="10" type="ORF">FHG89_24965</name>
</gene>
<sequence>MDRFVFLTVDGLSRGAVYAAFALALVLIWRAARVVNFAQGAMAVAAAYVAYSVSAATGSYWLGFGVAIVAGLLLGAVVDRVVMRHVDHASPLNPVIVALGLVLLIQAVLGMVYGNEFRPAETPFSRSALTVGGVAVLSPYDLFVFATIGVVVSGLAWMFARTPVGLRMRAAAFAPEVSRLLGVNVGGMLTLGWALASGVGALAAMLVIPTELGLHPHAMDLVFVSAFTAAVVGGLDSPPGAVVGGLVVGLLLSYVSGYAGSDLTPLAVLVLLLAVLLVRPGGLFAPVAARRV</sequence>
<dbReference type="InterPro" id="IPR052157">
    <property type="entry name" value="BCAA_transport_permease"/>
</dbReference>
<feature type="transmembrane region" description="Helical" evidence="9">
    <location>
        <begin position="181"/>
        <end position="208"/>
    </location>
</feature>
<evidence type="ECO:0000313" key="11">
    <source>
        <dbReference type="Proteomes" id="UP000306145"/>
    </source>
</evidence>
<comment type="subcellular location">
    <subcellularLocation>
        <location evidence="1">Cell membrane</location>
        <topology evidence="1">Multi-pass membrane protein</topology>
    </subcellularLocation>
</comment>
<accession>A0A5C4QI03</accession>
<feature type="transmembrane region" description="Helical" evidence="9">
    <location>
        <begin position="242"/>
        <end position="260"/>
    </location>
</feature>
<keyword evidence="11" id="KW-1185">Reference proteome</keyword>
<feature type="transmembrane region" description="Helical" evidence="9">
    <location>
        <begin position="142"/>
        <end position="160"/>
    </location>
</feature>
<feature type="transmembrane region" description="Helical" evidence="9">
    <location>
        <begin position="214"/>
        <end position="235"/>
    </location>
</feature>
<evidence type="ECO:0000256" key="3">
    <source>
        <dbReference type="ARBA" id="ARBA00022475"/>
    </source>
</evidence>
<feature type="transmembrane region" description="Helical" evidence="9">
    <location>
        <begin position="12"/>
        <end position="29"/>
    </location>
</feature>
<dbReference type="PANTHER" id="PTHR11795:SF451">
    <property type="entry name" value="ABC TRANSPORTER PERMEASE PROTEIN"/>
    <property type="match status" value="1"/>
</dbReference>
<comment type="caution">
    <text evidence="10">The sequence shown here is derived from an EMBL/GenBank/DDBJ whole genome shotgun (WGS) entry which is preliminary data.</text>
</comment>
<dbReference type="RefSeq" id="WP_139586846.1">
    <property type="nucleotide sequence ID" value="NZ_VDFY01000218.1"/>
</dbReference>
<evidence type="ECO:0000256" key="9">
    <source>
        <dbReference type="SAM" id="Phobius"/>
    </source>
</evidence>
<comment type="similarity">
    <text evidence="8">Belongs to the binding-protein-dependent transport system permease family. LivHM subfamily.</text>
</comment>
<dbReference type="EMBL" id="VDFY01000218">
    <property type="protein sequence ID" value="TNH24467.1"/>
    <property type="molecule type" value="Genomic_DNA"/>
</dbReference>
<evidence type="ECO:0000256" key="5">
    <source>
        <dbReference type="ARBA" id="ARBA00022970"/>
    </source>
</evidence>
<feature type="transmembrane region" description="Helical" evidence="9">
    <location>
        <begin position="60"/>
        <end position="83"/>
    </location>
</feature>
<dbReference type="GO" id="GO:0006865">
    <property type="term" value="P:amino acid transport"/>
    <property type="evidence" value="ECO:0007669"/>
    <property type="project" value="UniProtKB-KW"/>
</dbReference>
<evidence type="ECO:0000256" key="7">
    <source>
        <dbReference type="ARBA" id="ARBA00023136"/>
    </source>
</evidence>
<feature type="transmembrane region" description="Helical" evidence="9">
    <location>
        <begin position="36"/>
        <end position="54"/>
    </location>
</feature>
<feature type="transmembrane region" description="Helical" evidence="9">
    <location>
        <begin position="95"/>
        <end position="114"/>
    </location>
</feature>
<dbReference type="AlphaFoldDB" id="A0A5C4QI03"/>
<dbReference type="GO" id="GO:0005886">
    <property type="term" value="C:plasma membrane"/>
    <property type="evidence" value="ECO:0007669"/>
    <property type="project" value="UniProtKB-SubCell"/>
</dbReference>
<dbReference type="PANTHER" id="PTHR11795">
    <property type="entry name" value="BRANCHED-CHAIN AMINO ACID TRANSPORT SYSTEM PERMEASE PROTEIN LIVH"/>
    <property type="match status" value="1"/>
</dbReference>
<dbReference type="InterPro" id="IPR001851">
    <property type="entry name" value="ABC_transp_permease"/>
</dbReference>
<keyword evidence="3" id="KW-1003">Cell membrane</keyword>
<dbReference type="OrthoDB" id="3572933at2"/>
<keyword evidence="7 9" id="KW-0472">Membrane</keyword>
<keyword evidence="5" id="KW-0029">Amino-acid transport</keyword>
<evidence type="ECO:0000256" key="2">
    <source>
        <dbReference type="ARBA" id="ARBA00022448"/>
    </source>
</evidence>
<keyword evidence="4 9" id="KW-0812">Transmembrane</keyword>
<keyword evidence="2" id="KW-0813">Transport</keyword>
<dbReference type="Proteomes" id="UP000306145">
    <property type="component" value="Unassembled WGS sequence"/>
</dbReference>
<evidence type="ECO:0000256" key="8">
    <source>
        <dbReference type="ARBA" id="ARBA00037998"/>
    </source>
</evidence>
<keyword evidence="6 9" id="KW-1133">Transmembrane helix</keyword>
<evidence type="ECO:0000256" key="1">
    <source>
        <dbReference type="ARBA" id="ARBA00004651"/>
    </source>
</evidence>
<dbReference type="Pfam" id="PF02653">
    <property type="entry name" value="BPD_transp_2"/>
    <property type="match status" value="1"/>
</dbReference>
<evidence type="ECO:0000256" key="4">
    <source>
        <dbReference type="ARBA" id="ARBA00022692"/>
    </source>
</evidence>
<feature type="transmembrane region" description="Helical" evidence="9">
    <location>
        <begin position="266"/>
        <end position="289"/>
    </location>
</feature>
<reference evidence="10 11" key="1">
    <citation type="submission" date="2019-06" db="EMBL/GenBank/DDBJ databases">
        <title>Micromonospora ordensis sp. nov., isolated from deep marine sediment.</title>
        <authorList>
            <person name="Veyisoglu A."/>
            <person name="Carro L."/>
            <person name="Klenk H.-P."/>
            <person name="Sahin N."/>
        </authorList>
    </citation>
    <scope>NUCLEOTIDE SEQUENCE [LARGE SCALE GENOMIC DNA]</scope>
    <source>
        <strain evidence="10 11">S2509</strain>
    </source>
</reference>
<name>A0A5C4QI03_9ACTN</name>
<dbReference type="CDD" id="cd06582">
    <property type="entry name" value="TM_PBP1_LivH_like"/>
    <property type="match status" value="1"/>
</dbReference>
<organism evidence="10 11">
    <name type="scientific">Micromonospora orduensis</name>
    <dbReference type="NCBI Taxonomy" id="1420891"/>
    <lineage>
        <taxon>Bacteria</taxon>
        <taxon>Bacillati</taxon>
        <taxon>Actinomycetota</taxon>
        <taxon>Actinomycetes</taxon>
        <taxon>Micromonosporales</taxon>
        <taxon>Micromonosporaceae</taxon>
        <taxon>Micromonospora</taxon>
    </lineage>
</organism>
<evidence type="ECO:0000313" key="10">
    <source>
        <dbReference type="EMBL" id="TNH24467.1"/>
    </source>
</evidence>